<dbReference type="InterPro" id="IPR012340">
    <property type="entry name" value="NA-bd_OB-fold"/>
</dbReference>
<name>A0A9P7EQR5_9AGAM</name>
<proteinExistence type="predicted"/>
<dbReference type="PANTHER" id="PTHR15838:SF1">
    <property type="entry name" value="ZINC FINGER CCHC DOMAIN-CONTAINING PROTEIN 17"/>
    <property type="match status" value="1"/>
</dbReference>
<sequence>MIATCAFIISTTPTKLTSKTLYVTPTTISTTPSLGYHPQKHPRATLNPLFALLIPTKPGLPSRLMLVEFLIYDYSKSFPNFKLQLSSAGAEFPDSFFENMDRLILSLHLKHKKKFSLVTHDTLNTGDTLDREKDKQRRLFPGIAVPDKEMKKDVLMKEVDDMMAQFEGVVKRAKTTDEDDSERPAKRERRDRSQSQSPRHCSPSPDRGHNCDSRRDDWRGRNRDEWPVLFKIYSGRISSLKEFGTFVQLEGVAGCVEGMVHVSNIQQGARANSVHIGLSIKDVDQATGRDLTPYLHIKSEAEMEEEHQRVACVSSGANAMSDLNPDLNEDFVNPVAQMKRTLDLSPVKIIKAPNGSLDGAALRGAALAKERCELHQQEANEQADSEARDFSAPSLLP</sequence>
<evidence type="ECO:0000256" key="1">
    <source>
        <dbReference type="SAM" id="MobiDB-lite"/>
    </source>
</evidence>
<gene>
    <name evidence="3" type="ORF">F5147DRAFT_794221</name>
</gene>
<dbReference type="GO" id="GO:0043489">
    <property type="term" value="P:RNA stabilization"/>
    <property type="evidence" value="ECO:0007669"/>
    <property type="project" value="TreeGrafter"/>
</dbReference>
<accession>A0A9P7EQR5</accession>
<feature type="compositionally biased region" description="Basic and acidic residues" evidence="1">
    <location>
        <begin position="182"/>
        <end position="193"/>
    </location>
</feature>
<dbReference type="RefSeq" id="XP_041284624.1">
    <property type="nucleotide sequence ID" value="XM_041443135.1"/>
</dbReference>
<dbReference type="EMBL" id="JABBWM010000182">
    <property type="protein sequence ID" value="KAG2085232.1"/>
    <property type="molecule type" value="Genomic_DNA"/>
</dbReference>
<dbReference type="PANTHER" id="PTHR15838">
    <property type="entry name" value="NUCLEOLAR PROTEIN OF 40 KDA"/>
    <property type="match status" value="1"/>
</dbReference>
<feature type="compositionally biased region" description="Basic and acidic residues" evidence="1">
    <location>
        <begin position="206"/>
        <end position="218"/>
    </location>
</feature>
<dbReference type="PROSITE" id="PS50126">
    <property type="entry name" value="S1"/>
    <property type="match status" value="1"/>
</dbReference>
<dbReference type="OrthoDB" id="10253254at2759"/>
<protein>
    <recommendedName>
        <fullName evidence="2">S1 motif domain-containing protein</fullName>
    </recommendedName>
</protein>
<comment type="caution">
    <text evidence="3">The sequence shown here is derived from an EMBL/GenBank/DDBJ whole genome shotgun (WGS) entry which is preliminary data.</text>
</comment>
<evidence type="ECO:0000259" key="2">
    <source>
        <dbReference type="PROSITE" id="PS50126"/>
    </source>
</evidence>
<keyword evidence="4" id="KW-1185">Reference proteome</keyword>
<dbReference type="InterPro" id="IPR003029">
    <property type="entry name" value="S1_domain"/>
</dbReference>
<feature type="region of interest" description="Disordered" evidence="1">
    <location>
        <begin position="374"/>
        <end position="397"/>
    </location>
</feature>
<organism evidence="3 4">
    <name type="scientific">Suillus discolor</name>
    <dbReference type="NCBI Taxonomy" id="1912936"/>
    <lineage>
        <taxon>Eukaryota</taxon>
        <taxon>Fungi</taxon>
        <taxon>Dikarya</taxon>
        <taxon>Basidiomycota</taxon>
        <taxon>Agaricomycotina</taxon>
        <taxon>Agaricomycetes</taxon>
        <taxon>Agaricomycetidae</taxon>
        <taxon>Boletales</taxon>
        <taxon>Suillineae</taxon>
        <taxon>Suillaceae</taxon>
        <taxon>Suillus</taxon>
    </lineage>
</organism>
<dbReference type="Gene3D" id="2.40.50.140">
    <property type="entry name" value="Nucleic acid-binding proteins"/>
    <property type="match status" value="1"/>
</dbReference>
<feature type="region of interest" description="Disordered" evidence="1">
    <location>
        <begin position="170"/>
        <end position="218"/>
    </location>
</feature>
<dbReference type="GeneID" id="64705394"/>
<evidence type="ECO:0000313" key="3">
    <source>
        <dbReference type="EMBL" id="KAG2085232.1"/>
    </source>
</evidence>
<dbReference type="AlphaFoldDB" id="A0A9P7EQR5"/>
<dbReference type="Proteomes" id="UP000823399">
    <property type="component" value="Unassembled WGS sequence"/>
</dbReference>
<reference evidence="3" key="1">
    <citation type="journal article" date="2020" name="New Phytol.">
        <title>Comparative genomics reveals dynamic genome evolution in host specialist ectomycorrhizal fungi.</title>
        <authorList>
            <person name="Lofgren L.A."/>
            <person name="Nguyen N.H."/>
            <person name="Vilgalys R."/>
            <person name="Ruytinx J."/>
            <person name="Liao H.L."/>
            <person name="Branco S."/>
            <person name="Kuo A."/>
            <person name="LaButti K."/>
            <person name="Lipzen A."/>
            <person name="Andreopoulos W."/>
            <person name="Pangilinan J."/>
            <person name="Riley R."/>
            <person name="Hundley H."/>
            <person name="Na H."/>
            <person name="Barry K."/>
            <person name="Grigoriev I.V."/>
            <person name="Stajich J.E."/>
            <person name="Kennedy P.G."/>
        </authorList>
    </citation>
    <scope>NUCLEOTIDE SEQUENCE</scope>
    <source>
        <strain evidence="3">FC423</strain>
    </source>
</reference>
<dbReference type="GO" id="GO:0003723">
    <property type="term" value="F:RNA binding"/>
    <property type="evidence" value="ECO:0007669"/>
    <property type="project" value="TreeGrafter"/>
</dbReference>
<feature type="domain" description="S1 motif" evidence="2">
    <location>
        <begin position="230"/>
        <end position="281"/>
    </location>
</feature>
<evidence type="ECO:0000313" key="4">
    <source>
        <dbReference type="Proteomes" id="UP000823399"/>
    </source>
</evidence>